<evidence type="ECO:0000313" key="1">
    <source>
        <dbReference type="EMBL" id="KAG2114757.1"/>
    </source>
</evidence>
<dbReference type="RefSeq" id="XP_041296705.1">
    <property type="nucleotide sequence ID" value="XM_041436162.1"/>
</dbReference>
<accession>A0A9P7FDD4</accession>
<sequence>MSTFKILFARLVSLRTNHAFLLRRRRLLPSISLCFNVVSRLQSVQSLGYRCAGGLSMSTSRRSLLTWSMCQLFLESGCFSLLHGP</sequence>
<dbReference type="Proteomes" id="UP000823399">
    <property type="component" value="Unassembled WGS sequence"/>
</dbReference>
<comment type="caution">
    <text evidence="1">The sequence shown here is derived from an EMBL/GenBank/DDBJ whole genome shotgun (WGS) entry which is preliminary data.</text>
</comment>
<evidence type="ECO:0000313" key="2">
    <source>
        <dbReference type="Proteomes" id="UP000823399"/>
    </source>
</evidence>
<gene>
    <name evidence="1" type="ORF">F5147DRAFT_677841</name>
</gene>
<reference evidence="1" key="1">
    <citation type="journal article" date="2020" name="New Phytol.">
        <title>Comparative genomics reveals dynamic genome evolution in host specialist ectomycorrhizal fungi.</title>
        <authorList>
            <person name="Lofgren L.A."/>
            <person name="Nguyen N.H."/>
            <person name="Vilgalys R."/>
            <person name="Ruytinx J."/>
            <person name="Liao H.L."/>
            <person name="Branco S."/>
            <person name="Kuo A."/>
            <person name="LaButti K."/>
            <person name="Lipzen A."/>
            <person name="Andreopoulos W."/>
            <person name="Pangilinan J."/>
            <person name="Riley R."/>
            <person name="Hundley H."/>
            <person name="Na H."/>
            <person name="Barry K."/>
            <person name="Grigoriev I.V."/>
            <person name="Stajich J.E."/>
            <person name="Kennedy P.G."/>
        </authorList>
    </citation>
    <scope>NUCLEOTIDE SEQUENCE</scope>
    <source>
        <strain evidence="1">FC423</strain>
    </source>
</reference>
<name>A0A9P7FDD4_9AGAM</name>
<organism evidence="1 2">
    <name type="scientific">Suillus discolor</name>
    <dbReference type="NCBI Taxonomy" id="1912936"/>
    <lineage>
        <taxon>Eukaryota</taxon>
        <taxon>Fungi</taxon>
        <taxon>Dikarya</taxon>
        <taxon>Basidiomycota</taxon>
        <taxon>Agaricomycotina</taxon>
        <taxon>Agaricomycetes</taxon>
        <taxon>Agaricomycetidae</taxon>
        <taxon>Boletales</taxon>
        <taxon>Suillineae</taxon>
        <taxon>Suillaceae</taxon>
        <taxon>Suillus</taxon>
    </lineage>
</organism>
<dbReference type="AlphaFoldDB" id="A0A9P7FDD4"/>
<keyword evidence="2" id="KW-1185">Reference proteome</keyword>
<protein>
    <submittedName>
        <fullName evidence="1">Uncharacterized protein</fullName>
    </submittedName>
</protein>
<dbReference type="EMBL" id="JABBWM010000009">
    <property type="protein sequence ID" value="KAG2114757.1"/>
    <property type="molecule type" value="Genomic_DNA"/>
</dbReference>
<proteinExistence type="predicted"/>
<dbReference type="GeneID" id="64698421"/>